<comment type="caution">
    <text evidence="1">The sequence shown here is derived from an EMBL/GenBank/DDBJ whole genome shotgun (WGS) entry which is preliminary data.</text>
</comment>
<feature type="non-terminal residue" evidence="1">
    <location>
        <position position="1"/>
    </location>
</feature>
<protein>
    <submittedName>
        <fullName evidence="1">Cloroperoxidase</fullName>
    </submittedName>
</protein>
<dbReference type="EMBL" id="MU117970">
    <property type="protein sequence ID" value="KAF9652162.1"/>
    <property type="molecule type" value="Genomic_DNA"/>
</dbReference>
<gene>
    <name evidence="1" type="ORF">BDM02DRAFT_3080956</name>
</gene>
<organism evidence="1 2">
    <name type="scientific">Thelephora ganbajun</name>
    <name type="common">Ganba fungus</name>
    <dbReference type="NCBI Taxonomy" id="370292"/>
    <lineage>
        <taxon>Eukaryota</taxon>
        <taxon>Fungi</taxon>
        <taxon>Dikarya</taxon>
        <taxon>Basidiomycota</taxon>
        <taxon>Agaricomycotina</taxon>
        <taxon>Agaricomycetes</taxon>
        <taxon>Thelephorales</taxon>
        <taxon>Thelephoraceae</taxon>
        <taxon>Thelephora</taxon>
    </lineage>
</organism>
<name>A0ACB6ZRK3_THEGA</name>
<reference evidence="1" key="1">
    <citation type="submission" date="2019-10" db="EMBL/GenBank/DDBJ databases">
        <authorList>
            <consortium name="DOE Joint Genome Institute"/>
            <person name="Kuo A."/>
            <person name="Miyauchi S."/>
            <person name="Kiss E."/>
            <person name="Drula E."/>
            <person name="Kohler A."/>
            <person name="Sanchez-Garcia M."/>
            <person name="Andreopoulos B."/>
            <person name="Barry K.W."/>
            <person name="Bonito G."/>
            <person name="Buee M."/>
            <person name="Carver A."/>
            <person name="Chen C."/>
            <person name="Cichocki N."/>
            <person name="Clum A."/>
            <person name="Culley D."/>
            <person name="Crous P.W."/>
            <person name="Fauchery L."/>
            <person name="Girlanda M."/>
            <person name="Hayes R."/>
            <person name="Keri Z."/>
            <person name="Labutti K."/>
            <person name="Lipzen A."/>
            <person name="Lombard V."/>
            <person name="Magnuson J."/>
            <person name="Maillard F."/>
            <person name="Morin E."/>
            <person name="Murat C."/>
            <person name="Nolan M."/>
            <person name="Ohm R."/>
            <person name="Pangilinan J."/>
            <person name="Pereira M."/>
            <person name="Perotto S."/>
            <person name="Peter M."/>
            <person name="Riley R."/>
            <person name="Sitrit Y."/>
            <person name="Stielow B."/>
            <person name="Szollosi G."/>
            <person name="Zifcakova L."/>
            <person name="Stursova M."/>
            <person name="Spatafora J.W."/>
            <person name="Tedersoo L."/>
            <person name="Vaario L.-M."/>
            <person name="Yamada A."/>
            <person name="Yan M."/>
            <person name="Wang P."/>
            <person name="Xu J."/>
            <person name="Bruns T."/>
            <person name="Baldrian P."/>
            <person name="Vilgalys R."/>
            <person name="Henrissat B."/>
            <person name="Grigoriev I.V."/>
            <person name="Hibbett D."/>
            <person name="Nagy L.G."/>
            <person name="Martin F.M."/>
        </authorList>
    </citation>
    <scope>NUCLEOTIDE SEQUENCE</scope>
    <source>
        <strain evidence="1">P2</strain>
    </source>
</reference>
<reference evidence="1" key="2">
    <citation type="journal article" date="2020" name="Nat. Commun.">
        <title>Large-scale genome sequencing of mycorrhizal fungi provides insights into the early evolution of symbiotic traits.</title>
        <authorList>
            <person name="Miyauchi S."/>
            <person name="Kiss E."/>
            <person name="Kuo A."/>
            <person name="Drula E."/>
            <person name="Kohler A."/>
            <person name="Sanchez-Garcia M."/>
            <person name="Morin E."/>
            <person name="Andreopoulos B."/>
            <person name="Barry K.W."/>
            <person name="Bonito G."/>
            <person name="Buee M."/>
            <person name="Carver A."/>
            <person name="Chen C."/>
            <person name="Cichocki N."/>
            <person name="Clum A."/>
            <person name="Culley D."/>
            <person name="Crous P.W."/>
            <person name="Fauchery L."/>
            <person name="Girlanda M."/>
            <person name="Hayes R.D."/>
            <person name="Keri Z."/>
            <person name="LaButti K."/>
            <person name="Lipzen A."/>
            <person name="Lombard V."/>
            <person name="Magnuson J."/>
            <person name="Maillard F."/>
            <person name="Murat C."/>
            <person name="Nolan M."/>
            <person name="Ohm R.A."/>
            <person name="Pangilinan J."/>
            <person name="Pereira M.F."/>
            <person name="Perotto S."/>
            <person name="Peter M."/>
            <person name="Pfister S."/>
            <person name="Riley R."/>
            <person name="Sitrit Y."/>
            <person name="Stielow J.B."/>
            <person name="Szollosi G."/>
            <person name="Zifcakova L."/>
            <person name="Stursova M."/>
            <person name="Spatafora J.W."/>
            <person name="Tedersoo L."/>
            <person name="Vaario L.M."/>
            <person name="Yamada A."/>
            <person name="Yan M."/>
            <person name="Wang P."/>
            <person name="Xu J."/>
            <person name="Bruns T."/>
            <person name="Baldrian P."/>
            <person name="Vilgalys R."/>
            <person name="Dunand C."/>
            <person name="Henrissat B."/>
            <person name="Grigoriev I.V."/>
            <person name="Hibbett D."/>
            <person name="Nagy L.G."/>
            <person name="Martin F.M."/>
        </authorList>
    </citation>
    <scope>NUCLEOTIDE SEQUENCE</scope>
    <source>
        <strain evidence="1">P2</strain>
    </source>
</reference>
<sequence length="215" mass="23536">STSIPTSTSHSFIPPSPSDLRSPCPALNALANHGHINRDGRDLTVHALVDAMRRVYNFTKPLAYLLALAGVFLCGDGRTVDLDRLAKHNVIEHDASLSRQDTRPPNDYSPILADLNLVAQLMHVSPNNFLVLNDLAMARVIRESQAVGGPLSFPYAEIAKAESGLILQVLGDESLEVDKDVLCTWLVDGRLPDSWEPPKRRIGIRTTASVRRCIA</sequence>
<dbReference type="Proteomes" id="UP000886501">
    <property type="component" value="Unassembled WGS sequence"/>
</dbReference>
<evidence type="ECO:0000313" key="1">
    <source>
        <dbReference type="EMBL" id="KAF9652162.1"/>
    </source>
</evidence>
<accession>A0ACB6ZRK3</accession>
<evidence type="ECO:0000313" key="2">
    <source>
        <dbReference type="Proteomes" id="UP000886501"/>
    </source>
</evidence>
<keyword evidence="2" id="KW-1185">Reference proteome</keyword>
<proteinExistence type="predicted"/>
<feature type="non-terminal residue" evidence="1">
    <location>
        <position position="215"/>
    </location>
</feature>